<protein>
    <recommendedName>
        <fullName evidence="3">Group II intron reverse transcriptase/maturase</fullName>
    </recommendedName>
</protein>
<dbReference type="EMBL" id="FPIZ01000022">
    <property type="protein sequence ID" value="SFW83529.1"/>
    <property type="molecule type" value="Genomic_DNA"/>
</dbReference>
<gene>
    <name evidence="1" type="ORF">SAMN05661012_05426</name>
</gene>
<dbReference type="Proteomes" id="UP000183788">
    <property type="component" value="Unassembled WGS sequence"/>
</dbReference>
<name>A0A1K1SGN2_9BACT</name>
<feature type="non-terminal residue" evidence="1">
    <location>
        <position position="1"/>
    </location>
</feature>
<organism evidence="1 2">
    <name type="scientific">Chitinophaga sancti</name>
    <dbReference type="NCBI Taxonomy" id="1004"/>
    <lineage>
        <taxon>Bacteria</taxon>
        <taxon>Pseudomonadati</taxon>
        <taxon>Bacteroidota</taxon>
        <taxon>Chitinophagia</taxon>
        <taxon>Chitinophagales</taxon>
        <taxon>Chitinophagaceae</taxon>
        <taxon>Chitinophaga</taxon>
    </lineage>
</organism>
<sequence>WKRPSTRWKNLKMLGINVGKAYEWSNSRKGYCRIANSAILHRALNNDYFTKQGYVGFANHYYWKTTHQTKLF</sequence>
<reference evidence="1 2" key="1">
    <citation type="submission" date="2016-11" db="EMBL/GenBank/DDBJ databases">
        <authorList>
            <person name="Jaros S."/>
            <person name="Januszkiewicz K."/>
            <person name="Wedrychowicz H."/>
        </authorList>
    </citation>
    <scope>NUCLEOTIDE SEQUENCE [LARGE SCALE GENOMIC DNA]</scope>
    <source>
        <strain evidence="1 2">DSM 784</strain>
    </source>
</reference>
<accession>A0A1K1SGN2</accession>
<proteinExistence type="predicted"/>
<dbReference type="AlphaFoldDB" id="A0A1K1SGN2"/>
<evidence type="ECO:0008006" key="3">
    <source>
        <dbReference type="Google" id="ProtNLM"/>
    </source>
</evidence>
<evidence type="ECO:0000313" key="2">
    <source>
        <dbReference type="Proteomes" id="UP000183788"/>
    </source>
</evidence>
<evidence type="ECO:0000313" key="1">
    <source>
        <dbReference type="EMBL" id="SFW83529.1"/>
    </source>
</evidence>